<gene>
    <name evidence="3" type="ORF">Sango_1406400</name>
</gene>
<dbReference type="PANTHER" id="PTHR46445:SF3">
    <property type="entry name" value="RNA POLYMERASE II DEGRADATION FACTOR-LIKE PROTEIN (DUF1296)-RELATED"/>
    <property type="match status" value="1"/>
</dbReference>
<dbReference type="InterPro" id="IPR009719">
    <property type="entry name" value="GIP1_N"/>
</dbReference>
<keyword evidence="4" id="KW-1185">Reference proteome</keyword>
<name>A0AAE1WTE6_9LAMI</name>
<feature type="region of interest" description="Disordered" evidence="1">
    <location>
        <begin position="57"/>
        <end position="151"/>
    </location>
</feature>
<comment type="caution">
    <text evidence="3">The sequence shown here is derived from an EMBL/GenBank/DDBJ whole genome shotgun (WGS) entry which is preliminary data.</text>
</comment>
<feature type="compositionally biased region" description="Polar residues" evidence="1">
    <location>
        <begin position="130"/>
        <end position="145"/>
    </location>
</feature>
<feature type="compositionally biased region" description="Polar residues" evidence="1">
    <location>
        <begin position="846"/>
        <end position="858"/>
    </location>
</feature>
<reference evidence="3" key="2">
    <citation type="journal article" date="2024" name="Plant">
        <title>Genomic evolution and insights into agronomic trait innovations of Sesamum species.</title>
        <authorList>
            <person name="Miao H."/>
            <person name="Wang L."/>
            <person name="Qu L."/>
            <person name="Liu H."/>
            <person name="Sun Y."/>
            <person name="Le M."/>
            <person name="Wang Q."/>
            <person name="Wei S."/>
            <person name="Zheng Y."/>
            <person name="Lin W."/>
            <person name="Duan Y."/>
            <person name="Cao H."/>
            <person name="Xiong S."/>
            <person name="Wang X."/>
            <person name="Wei L."/>
            <person name="Li C."/>
            <person name="Ma Q."/>
            <person name="Ju M."/>
            <person name="Zhao R."/>
            <person name="Li G."/>
            <person name="Mu C."/>
            <person name="Tian Q."/>
            <person name="Mei H."/>
            <person name="Zhang T."/>
            <person name="Gao T."/>
            <person name="Zhang H."/>
        </authorList>
    </citation>
    <scope>NUCLEOTIDE SEQUENCE</scope>
    <source>
        <strain evidence="3">K16</strain>
    </source>
</reference>
<proteinExistence type="predicted"/>
<feature type="compositionally biased region" description="Polar residues" evidence="1">
    <location>
        <begin position="320"/>
        <end position="335"/>
    </location>
</feature>
<dbReference type="PANTHER" id="PTHR46445">
    <property type="entry name" value="RNA POLYMERASE II DEGRADATION FACTOR-LIKE PROTEIN (DUF1296)"/>
    <property type="match status" value="1"/>
</dbReference>
<feature type="compositionally biased region" description="Polar residues" evidence="1">
    <location>
        <begin position="228"/>
        <end position="241"/>
    </location>
</feature>
<dbReference type="Pfam" id="PF06972">
    <property type="entry name" value="GIP1_N"/>
    <property type="match status" value="1"/>
</dbReference>
<feature type="compositionally biased region" description="Basic and acidic residues" evidence="1">
    <location>
        <begin position="310"/>
        <end position="319"/>
    </location>
</feature>
<dbReference type="Gene3D" id="1.10.8.10">
    <property type="entry name" value="DNA helicase RuvA subunit, C-terminal domain"/>
    <property type="match status" value="1"/>
</dbReference>
<evidence type="ECO:0000256" key="1">
    <source>
        <dbReference type="SAM" id="MobiDB-lite"/>
    </source>
</evidence>
<feature type="compositionally biased region" description="Basic and acidic residues" evidence="1">
    <location>
        <begin position="286"/>
        <end position="296"/>
    </location>
</feature>
<reference evidence="3" key="1">
    <citation type="submission" date="2020-06" db="EMBL/GenBank/DDBJ databases">
        <authorList>
            <person name="Li T."/>
            <person name="Hu X."/>
            <person name="Zhang T."/>
            <person name="Song X."/>
            <person name="Zhang H."/>
            <person name="Dai N."/>
            <person name="Sheng W."/>
            <person name="Hou X."/>
            <person name="Wei L."/>
        </authorList>
    </citation>
    <scope>NUCLEOTIDE SEQUENCE</scope>
    <source>
        <strain evidence="3">K16</strain>
        <tissue evidence="3">Leaf</tissue>
    </source>
</reference>
<organism evidence="3 4">
    <name type="scientific">Sesamum angolense</name>
    <dbReference type="NCBI Taxonomy" id="2727404"/>
    <lineage>
        <taxon>Eukaryota</taxon>
        <taxon>Viridiplantae</taxon>
        <taxon>Streptophyta</taxon>
        <taxon>Embryophyta</taxon>
        <taxon>Tracheophyta</taxon>
        <taxon>Spermatophyta</taxon>
        <taxon>Magnoliopsida</taxon>
        <taxon>eudicotyledons</taxon>
        <taxon>Gunneridae</taxon>
        <taxon>Pentapetalae</taxon>
        <taxon>asterids</taxon>
        <taxon>lamiids</taxon>
        <taxon>Lamiales</taxon>
        <taxon>Pedaliaceae</taxon>
        <taxon>Sesamum</taxon>
    </lineage>
</organism>
<feature type="region of interest" description="Disordered" evidence="1">
    <location>
        <begin position="831"/>
        <end position="858"/>
    </location>
</feature>
<dbReference type="AlphaFoldDB" id="A0AAE1WTE6"/>
<sequence length="858" mass="91628">MSTSRGSGAGNGGGVQAIPAGSRKMVQSLKEIVNCSEAEIYVTLKDCNMDPNEAVNRLLSQDPFHEVKSKREKKKEGKDTTESRSRSANSNSSRGGKIGADRYHGRGGSTPYSSESASLPGRSSYKKENGSTPNASYLSSGTNRSRGPAGPRLLWTSDLRMMFSIFRDGASSENKVSPLSMADAMPSGVQPSSGYQSAWVGVPGQVSMADIVKMGRPQSKVPIAPNASHHNIQGSSASASHHNLRLPEDHAPKDPELGIAPVQHISTNEEWPSIEKPPVAKVNPNPEHKVDSEQHLEASGVLSDSISQAEEVHETKNDNMESSGANDVGSNSISSREIPEDDSGGASLFENDLYNNMGSYTQQAHDFHEVEEIGPSVSSVTRNLQQLSVQKDDGRFPSEEYAPSVVIPDHLQVQSADCSHLSFGSFGSGMSAAYSSGNMTSVPVKTNQEPHSEPDISSVGHPDARSSEYYVDDSLRNAPDGGLFHRTGANAGSYDPSSASQPEELKPENAEVAHGNQYPFPSSNSGYAFDNGQHLNASFSQTSSQMQNLAPFPNAMQSYTNSLPSALSPANVHPSRESDLQYSPFPVTQSTSSKYGNSASSISGSAISMPEALKTAGFPSTQHAQQTLSGTNVATGPPLPQHLAVHPYSQPTLPLGPFTNMIGYPFLPQSYTYMPSAFQQTFSGNSTYHQSLAALLPQYKNNVSASSLPQSAAIASGYGAFGNTPTIPGNFPMNPPAGPSGTTLSYDDVLNSQYKDSSHLVSLQQNENPALWLHGANSRTMSAVPASTYYNYQGQNQQTGGGMRQAQQPSQNYGSLGYPNFYHSQTGIALDQQQNPRDAPLGGSQGQPKQSQIWQNSY</sequence>
<feature type="region of interest" description="Disordered" evidence="1">
    <location>
        <begin position="795"/>
        <end position="818"/>
    </location>
</feature>
<feature type="compositionally biased region" description="Polar residues" evidence="1">
    <location>
        <begin position="805"/>
        <end position="814"/>
    </location>
</feature>
<feature type="compositionally biased region" description="Basic and acidic residues" evidence="1">
    <location>
        <begin position="245"/>
        <end position="256"/>
    </location>
</feature>
<feature type="region of interest" description="Disordered" evidence="1">
    <location>
        <begin position="439"/>
        <end position="531"/>
    </location>
</feature>
<feature type="region of interest" description="Disordered" evidence="1">
    <location>
        <begin position="1"/>
        <end position="21"/>
    </location>
</feature>
<feature type="domain" description="GBF-interacting protein 1 N-terminal" evidence="2">
    <location>
        <begin position="18"/>
        <end position="76"/>
    </location>
</feature>
<accession>A0AAE1WTE6</accession>
<feature type="compositionally biased region" description="Basic and acidic residues" evidence="1">
    <location>
        <begin position="63"/>
        <end position="85"/>
    </location>
</feature>
<evidence type="ECO:0000313" key="3">
    <source>
        <dbReference type="EMBL" id="KAK4399309.1"/>
    </source>
</evidence>
<feature type="region of interest" description="Disordered" evidence="1">
    <location>
        <begin position="308"/>
        <end position="347"/>
    </location>
</feature>
<feature type="region of interest" description="Disordered" evidence="1">
    <location>
        <begin position="227"/>
        <end position="296"/>
    </location>
</feature>
<dbReference type="Proteomes" id="UP001289374">
    <property type="component" value="Unassembled WGS sequence"/>
</dbReference>
<dbReference type="EMBL" id="JACGWL010000007">
    <property type="protein sequence ID" value="KAK4399309.1"/>
    <property type="molecule type" value="Genomic_DNA"/>
</dbReference>
<evidence type="ECO:0000259" key="2">
    <source>
        <dbReference type="Pfam" id="PF06972"/>
    </source>
</evidence>
<dbReference type="InterPro" id="IPR009060">
    <property type="entry name" value="UBA-like_sf"/>
</dbReference>
<evidence type="ECO:0000313" key="4">
    <source>
        <dbReference type="Proteomes" id="UP001289374"/>
    </source>
</evidence>
<dbReference type="SUPFAM" id="SSF46934">
    <property type="entry name" value="UBA-like"/>
    <property type="match status" value="1"/>
</dbReference>
<protein>
    <submittedName>
        <fullName evidence="3">GBF-interacting protein 1</fullName>
    </submittedName>
</protein>